<comment type="caution">
    <text evidence="2">The sequence shown here is derived from an EMBL/GenBank/DDBJ whole genome shotgun (WGS) entry which is preliminary data.</text>
</comment>
<keyword evidence="1" id="KW-0812">Transmembrane</keyword>
<keyword evidence="1" id="KW-1133">Transmembrane helix</keyword>
<feature type="transmembrane region" description="Helical" evidence="1">
    <location>
        <begin position="31"/>
        <end position="58"/>
    </location>
</feature>
<protein>
    <submittedName>
        <fullName evidence="2">Uncharacterized protein</fullName>
    </submittedName>
</protein>
<gene>
    <name evidence="2" type="ORF">F7725_010471</name>
</gene>
<accession>A0A7J5XPB3</accession>
<proteinExistence type="predicted"/>
<dbReference type="EMBL" id="JAAKFY010000022">
    <property type="protein sequence ID" value="KAF3838703.1"/>
    <property type="molecule type" value="Genomic_DNA"/>
</dbReference>
<keyword evidence="3" id="KW-1185">Reference proteome</keyword>
<reference evidence="2 3" key="1">
    <citation type="submission" date="2020-03" db="EMBL/GenBank/DDBJ databases">
        <title>Dissostichus mawsoni Genome sequencing and assembly.</title>
        <authorList>
            <person name="Park H."/>
        </authorList>
    </citation>
    <scope>NUCLEOTIDE SEQUENCE [LARGE SCALE GENOMIC DNA]</scope>
    <source>
        <strain evidence="2">DM0001</strain>
        <tissue evidence="2">Muscle</tissue>
    </source>
</reference>
<dbReference type="Proteomes" id="UP000518266">
    <property type="component" value="Unassembled WGS sequence"/>
</dbReference>
<keyword evidence="1" id="KW-0472">Membrane</keyword>
<evidence type="ECO:0000313" key="3">
    <source>
        <dbReference type="Proteomes" id="UP000518266"/>
    </source>
</evidence>
<organism evidence="2 3">
    <name type="scientific">Dissostichus mawsoni</name>
    <name type="common">Antarctic cod</name>
    <dbReference type="NCBI Taxonomy" id="36200"/>
    <lineage>
        <taxon>Eukaryota</taxon>
        <taxon>Metazoa</taxon>
        <taxon>Chordata</taxon>
        <taxon>Craniata</taxon>
        <taxon>Vertebrata</taxon>
        <taxon>Euteleostomi</taxon>
        <taxon>Actinopterygii</taxon>
        <taxon>Neopterygii</taxon>
        <taxon>Teleostei</taxon>
        <taxon>Neoteleostei</taxon>
        <taxon>Acanthomorphata</taxon>
        <taxon>Eupercaria</taxon>
        <taxon>Perciformes</taxon>
        <taxon>Notothenioidei</taxon>
        <taxon>Nototheniidae</taxon>
        <taxon>Dissostichus</taxon>
    </lineage>
</organism>
<name>A0A7J5XPB3_DISMA</name>
<evidence type="ECO:0000313" key="2">
    <source>
        <dbReference type="EMBL" id="KAF3838703.1"/>
    </source>
</evidence>
<sequence length="104" mass="12036">MKTCDCCNGKRSFSYLNQSDIGQSSLFYDRFTLRICIIVPTSYVIKCIYFIIQLIFLCKQIPYQPAVISRGSSLKKENVALRVMIASQLQKSVNYLFYILKKQS</sequence>
<evidence type="ECO:0000256" key="1">
    <source>
        <dbReference type="SAM" id="Phobius"/>
    </source>
</evidence>
<dbReference type="AlphaFoldDB" id="A0A7J5XPB3"/>